<organism evidence="2 3">
    <name type="scientific">Linum trigynum</name>
    <dbReference type="NCBI Taxonomy" id="586398"/>
    <lineage>
        <taxon>Eukaryota</taxon>
        <taxon>Viridiplantae</taxon>
        <taxon>Streptophyta</taxon>
        <taxon>Embryophyta</taxon>
        <taxon>Tracheophyta</taxon>
        <taxon>Spermatophyta</taxon>
        <taxon>Magnoliopsida</taxon>
        <taxon>eudicotyledons</taxon>
        <taxon>Gunneridae</taxon>
        <taxon>Pentapetalae</taxon>
        <taxon>rosids</taxon>
        <taxon>fabids</taxon>
        <taxon>Malpighiales</taxon>
        <taxon>Linaceae</taxon>
        <taxon>Linum</taxon>
    </lineage>
</organism>
<dbReference type="AlphaFoldDB" id="A0AAV2DYB5"/>
<reference evidence="2 3" key="1">
    <citation type="submission" date="2024-04" db="EMBL/GenBank/DDBJ databases">
        <authorList>
            <person name="Fracassetti M."/>
        </authorList>
    </citation>
    <scope>NUCLEOTIDE SEQUENCE [LARGE SCALE GENOMIC DNA]</scope>
</reference>
<feature type="region of interest" description="Disordered" evidence="1">
    <location>
        <begin position="63"/>
        <end position="141"/>
    </location>
</feature>
<evidence type="ECO:0000256" key="1">
    <source>
        <dbReference type="SAM" id="MobiDB-lite"/>
    </source>
</evidence>
<protein>
    <submittedName>
        <fullName evidence="2">Uncharacterized protein</fullName>
    </submittedName>
</protein>
<name>A0AAV2DYB5_9ROSI</name>
<dbReference type="EMBL" id="OZ034816">
    <property type="protein sequence ID" value="CAL1378663.1"/>
    <property type="molecule type" value="Genomic_DNA"/>
</dbReference>
<evidence type="ECO:0000313" key="2">
    <source>
        <dbReference type="EMBL" id="CAL1378663.1"/>
    </source>
</evidence>
<proteinExistence type="predicted"/>
<keyword evidence="3" id="KW-1185">Reference proteome</keyword>
<accession>A0AAV2DYB5</accession>
<sequence length="158" mass="17357">MSEQINRWCRRPAISTRKLPEIDNCLLGSVSESSSLFLVWCSSPSPAMFHKGIFNLGEKGYKCDASDSGSDDDEDPSIFMDGMVPPATDEDMFNIINEGVAEKNQNQKKRPSKTTHGGSSKKKKGPAAPSDEHAPEISSEMALKKKEFVALPFSMLKT</sequence>
<feature type="compositionally biased region" description="Basic residues" evidence="1">
    <location>
        <begin position="106"/>
        <end position="125"/>
    </location>
</feature>
<gene>
    <name evidence="2" type="ORF">LTRI10_LOCUS20229</name>
</gene>
<evidence type="ECO:0000313" key="3">
    <source>
        <dbReference type="Proteomes" id="UP001497516"/>
    </source>
</evidence>
<dbReference type="Proteomes" id="UP001497516">
    <property type="component" value="Chromosome 3"/>
</dbReference>